<evidence type="ECO:0000313" key="4">
    <source>
        <dbReference type="Proteomes" id="UP001221413"/>
    </source>
</evidence>
<protein>
    <recommendedName>
        <fullName evidence="2">DUF7582 domain-containing protein</fullName>
    </recommendedName>
</protein>
<feature type="domain" description="DUF7582" evidence="2">
    <location>
        <begin position="31"/>
        <end position="242"/>
    </location>
</feature>
<organism evidence="3 4">
    <name type="scientific">Drechslerella dactyloides</name>
    <name type="common">Nematode-trapping fungus</name>
    <name type="synonym">Arthrobotrys dactyloides</name>
    <dbReference type="NCBI Taxonomy" id="74499"/>
    <lineage>
        <taxon>Eukaryota</taxon>
        <taxon>Fungi</taxon>
        <taxon>Dikarya</taxon>
        <taxon>Ascomycota</taxon>
        <taxon>Pezizomycotina</taxon>
        <taxon>Orbiliomycetes</taxon>
        <taxon>Orbiliales</taxon>
        <taxon>Orbiliaceae</taxon>
        <taxon>Drechslerella</taxon>
    </lineage>
</organism>
<evidence type="ECO:0000313" key="3">
    <source>
        <dbReference type="EMBL" id="KAJ6258878.1"/>
    </source>
</evidence>
<keyword evidence="4" id="KW-1185">Reference proteome</keyword>
<dbReference type="EMBL" id="JAQGDS010000007">
    <property type="protein sequence ID" value="KAJ6258878.1"/>
    <property type="molecule type" value="Genomic_DNA"/>
</dbReference>
<reference evidence="3" key="1">
    <citation type="submission" date="2023-01" db="EMBL/GenBank/DDBJ databases">
        <title>The chitinases involved in constricting ring structure development in the nematode-trapping fungus Drechslerella dactyloides.</title>
        <authorList>
            <person name="Wang R."/>
            <person name="Zhang L."/>
            <person name="Tang P."/>
            <person name="Li S."/>
            <person name="Liang L."/>
        </authorList>
    </citation>
    <scope>NUCLEOTIDE SEQUENCE</scope>
    <source>
        <strain evidence="3">YMF1.00031</strain>
    </source>
</reference>
<dbReference type="InterPro" id="IPR056004">
    <property type="entry name" value="DUF7582"/>
</dbReference>
<proteinExistence type="predicted"/>
<accession>A0AAD6NJC5</accession>
<dbReference type="Pfam" id="PF24483">
    <property type="entry name" value="DUF7582"/>
    <property type="match status" value="1"/>
</dbReference>
<name>A0AAD6NJC5_DREDA</name>
<sequence length="256" mass="28662">MSHDTLVEGPSTPATGVSRHSTAEREPPGMEIDTPTLTNALSYVSHRLLQKTREHHTFIVTGDVLFSLFFRSKRTTRAVELLQTSTLSLKQKEALVSGVLKTTEKYGIGRDDWLNNAGEVVMRRLNMHGGDVEEVVARSLVQKEIVFSGDGMTLVAVDFLYELRKMLHLLSRELEGGDGSGSEEMGGVYIDDMVELVRRLVTVEGRGRSLRKEVVEERYKTLVFSDGAWAVLAEEYERRFGEKGLREDGDEVGDRS</sequence>
<dbReference type="Proteomes" id="UP001221413">
    <property type="component" value="Unassembled WGS sequence"/>
</dbReference>
<feature type="region of interest" description="Disordered" evidence="1">
    <location>
        <begin position="1"/>
        <end position="35"/>
    </location>
</feature>
<comment type="caution">
    <text evidence="3">The sequence shown here is derived from an EMBL/GenBank/DDBJ whole genome shotgun (WGS) entry which is preliminary data.</text>
</comment>
<dbReference type="AlphaFoldDB" id="A0AAD6NJC5"/>
<evidence type="ECO:0000256" key="1">
    <source>
        <dbReference type="SAM" id="MobiDB-lite"/>
    </source>
</evidence>
<evidence type="ECO:0000259" key="2">
    <source>
        <dbReference type="Pfam" id="PF24483"/>
    </source>
</evidence>
<gene>
    <name evidence="3" type="ORF">Dda_5773</name>
</gene>